<dbReference type="InterPro" id="IPR052088">
    <property type="entry name" value="E3_ubiquitin-ligase_SINA"/>
</dbReference>
<dbReference type="UniPathway" id="UPA00143"/>
<dbReference type="STRING" id="3914.A0A0L9V0T5"/>
<evidence type="ECO:0000313" key="15">
    <source>
        <dbReference type="Proteomes" id="UP000053144"/>
    </source>
</evidence>
<feature type="domain" description="RING-type" evidence="12">
    <location>
        <begin position="161"/>
        <end position="197"/>
    </location>
</feature>
<dbReference type="Pfam" id="PF21361">
    <property type="entry name" value="Sina_ZnF"/>
    <property type="match status" value="1"/>
</dbReference>
<accession>A0A0L9V0T5</accession>
<evidence type="ECO:0000256" key="6">
    <source>
        <dbReference type="ARBA" id="ARBA00022723"/>
    </source>
</evidence>
<keyword evidence="8" id="KW-0833">Ubl conjugation pathway</keyword>
<dbReference type="PANTHER" id="PTHR10315:SF80">
    <property type="entry name" value="E3 UBIQUITIN-PROTEIN LIGASE SINAT3"/>
    <property type="match status" value="1"/>
</dbReference>
<evidence type="ECO:0000256" key="1">
    <source>
        <dbReference type="ARBA" id="ARBA00000900"/>
    </source>
</evidence>
<dbReference type="EMBL" id="CM003377">
    <property type="protein sequence ID" value="KOM48452.1"/>
    <property type="molecule type" value="Genomic_DNA"/>
</dbReference>
<dbReference type="Pfam" id="PF21362">
    <property type="entry name" value="Sina_RING"/>
    <property type="match status" value="1"/>
</dbReference>
<dbReference type="InterPro" id="IPR049548">
    <property type="entry name" value="Sina-like_RING"/>
</dbReference>
<dbReference type="GO" id="GO:0005737">
    <property type="term" value="C:cytoplasm"/>
    <property type="evidence" value="ECO:0007669"/>
    <property type="project" value="InterPro"/>
</dbReference>
<sequence length="504" mass="57267">MKIKITQAATVEEEFVHGRVFGSTNLVIGFSVFGSPTFFLPHVDSFPEPCKRFVHGWWFKLTPLMEAGAIDNGLGKLRGPTAEQKDCRGVGFGESMEMDSIDCVSFSDGMDEDEIQHHTLHPHNHSEFSSNKPRNGGANSNNVMGATAISPATSVHELLECPVCTNSMYPPIHQCHNGHTLCSTCKTRVHNRCPTCRQELGDIRCLALEKVAESLELPCKYYSLGCPEIFPYYSKLKHETVCNFRPYNCPYAGSECSVVGDIPFLVAHLRDDHKVDMHTGCTFNHRYVKSNPREVENATWMLTVFHCFGQYFCLHFEAFQLGMAPVYMAFLRFMGDENEARNYSYSLEVGANGRKLIWEGTPRSIRDSHRKVRDSHDGLIIQRNMALFFSGGDKKELKLRVTGRIWKEQQNPDAGVEASGGAISGGEEWQFAICNNWRFGWWLVVDDFLVEIGRQCCWRDDDLADARVKMVKIGGRGIARDRVGWWRENEGEMRRYVYVNMSCY</sequence>
<evidence type="ECO:0000256" key="4">
    <source>
        <dbReference type="ARBA" id="ARBA00012483"/>
    </source>
</evidence>
<comment type="catalytic activity">
    <reaction evidence="1">
        <text>S-ubiquitinyl-[E2 ubiquitin-conjugating enzyme]-L-cysteine + [acceptor protein]-L-lysine = [E2 ubiquitin-conjugating enzyme]-L-cysteine + N(6)-ubiquitinyl-[acceptor protein]-L-lysine.</text>
        <dbReference type="EC" id="2.3.2.27"/>
    </reaction>
</comment>
<dbReference type="InterPro" id="IPR018121">
    <property type="entry name" value="7-in-absentia-prot_TRAF-dom"/>
</dbReference>
<feature type="domain" description="SIAH-type" evidence="13">
    <location>
        <begin position="214"/>
        <end position="274"/>
    </location>
</feature>
<gene>
    <name evidence="14" type="ORF">LR48_Vigan07g215600</name>
</gene>
<dbReference type="Pfam" id="PF03145">
    <property type="entry name" value="Sina_TRAF"/>
    <property type="match status" value="1"/>
</dbReference>
<dbReference type="PANTHER" id="PTHR10315">
    <property type="entry name" value="E3 UBIQUITIN PROTEIN LIGASE SIAH"/>
    <property type="match status" value="1"/>
</dbReference>
<keyword evidence="7 10" id="KW-0863">Zinc-finger</keyword>
<dbReference type="InterPro" id="IPR001841">
    <property type="entry name" value="Znf_RING"/>
</dbReference>
<reference evidence="15" key="1">
    <citation type="journal article" date="2015" name="Proc. Natl. Acad. Sci. U.S.A.">
        <title>Genome sequencing of adzuki bean (Vigna angularis) provides insight into high starch and low fat accumulation and domestication.</title>
        <authorList>
            <person name="Yang K."/>
            <person name="Tian Z."/>
            <person name="Chen C."/>
            <person name="Luo L."/>
            <person name="Zhao B."/>
            <person name="Wang Z."/>
            <person name="Yu L."/>
            <person name="Li Y."/>
            <person name="Sun Y."/>
            <person name="Li W."/>
            <person name="Chen Y."/>
            <person name="Li Y."/>
            <person name="Zhang Y."/>
            <person name="Ai D."/>
            <person name="Zhao J."/>
            <person name="Shang C."/>
            <person name="Ma Y."/>
            <person name="Wu B."/>
            <person name="Wang M."/>
            <person name="Gao L."/>
            <person name="Sun D."/>
            <person name="Zhang P."/>
            <person name="Guo F."/>
            <person name="Wang W."/>
            <person name="Li Y."/>
            <person name="Wang J."/>
            <person name="Varshney R.K."/>
            <person name="Wang J."/>
            <person name="Ling H.Q."/>
            <person name="Wan P."/>
        </authorList>
    </citation>
    <scope>NUCLEOTIDE SEQUENCE</scope>
    <source>
        <strain evidence="15">cv. Jingnong 6</strain>
    </source>
</reference>
<evidence type="ECO:0000259" key="12">
    <source>
        <dbReference type="PROSITE" id="PS50089"/>
    </source>
</evidence>
<dbReference type="Gene3D" id="2.60.210.10">
    <property type="entry name" value="Apoptosis, Tumor Necrosis Factor Receptor Associated Protein 2, Chain A"/>
    <property type="match status" value="1"/>
</dbReference>
<keyword evidence="6" id="KW-0479">Metal-binding</keyword>
<evidence type="ECO:0000256" key="7">
    <source>
        <dbReference type="ARBA" id="ARBA00022771"/>
    </source>
</evidence>
<dbReference type="GO" id="GO:0008270">
    <property type="term" value="F:zinc ion binding"/>
    <property type="evidence" value="ECO:0007669"/>
    <property type="project" value="UniProtKB-KW"/>
</dbReference>
<dbReference type="PROSITE" id="PS50089">
    <property type="entry name" value="ZF_RING_2"/>
    <property type="match status" value="1"/>
</dbReference>
<evidence type="ECO:0000256" key="10">
    <source>
        <dbReference type="PROSITE-ProRule" id="PRU00455"/>
    </source>
</evidence>
<dbReference type="GO" id="GO:0016567">
    <property type="term" value="P:protein ubiquitination"/>
    <property type="evidence" value="ECO:0007669"/>
    <property type="project" value="UniProtKB-UniPathway"/>
</dbReference>
<dbReference type="FunFam" id="2.60.210.10:FF:000004">
    <property type="entry name" value="E3 ubiquitin-protein ligase SINAT5-like"/>
    <property type="match status" value="1"/>
</dbReference>
<dbReference type="AlphaFoldDB" id="A0A0L9V0T5"/>
<proteinExistence type="inferred from homology"/>
<evidence type="ECO:0000256" key="8">
    <source>
        <dbReference type="ARBA" id="ARBA00022786"/>
    </source>
</evidence>
<dbReference type="GO" id="GO:0061630">
    <property type="term" value="F:ubiquitin protein ligase activity"/>
    <property type="evidence" value="ECO:0007669"/>
    <property type="project" value="UniProtKB-EC"/>
</dbReference>
<evidence type="ECO:0000256" key="3">
    <source>
        <dbReference type="ARBA" id="ARBA00009119"/>
    </source>
</evidence>
<dbReference type="FunFam" id="3.30.40.10:FF:000483">
    <property type="entry name" value="E3 ubiquitin-protein ligase SINAT3"/>
    <property type="match status" value="1"/>
</dbReference>
<evidence type="ECO:0000259" key="13">
    <source>
        <dbReference type="PROSITE" id="PS51081"/>
    </source>
</evidence>
<evidence type="ECO:0000256" key="2">
    <source>
        <dbReference type="ARBA" id="ARBA00004906"/>
    </source>
</evidence>
<dbReference type="Gene3D" id="3.30.40.10">
    <property type="entry name" value="Zinc/RING finger domain, C3HC4 (zinc finger)"/>
    <property type="match status" value="2"/>
</dbReference>
<dbReference type="InterPro" id="IPR013010">
    <property type="entry name" value="Znf_SIAH"/>
</dbReference>
<protein>
    <recommendedName>
        <fullName evidence="4">RING-type E3 ubiquitin transferase</fullName>
        <ecNumber evidence="4">2.3.2.27</ecNumber>
    </recommendedName>
</protein>
<keyword evidence="9" id="KW-0862">Zinc</keyword>
<name>A0A0L9V0T5_PHAAN</name>
<dbReference type="CDD" id="cd03829">
    <property type="entry name" value="Sina"/>
    <property type="match status" value="1"/>
</dbReference>
<dbReference type="InterPro" id="IPR013083">
    <property type="entry name" value="Znf_RING/FYVE/PHD"/>
</dbReference>
<evidence type="ECO:0000256" key="5">
    <source>
        <dbReference type="ARBA" id="ARBA00022679"/>
    </source>
</evidence>
<dbReference type="Gramene" id="KOM48452">
    <property type="protein sequence ID" value="KOM48452"/>
    <property type="gene ID" value="LR48_Vigan07g215600"/>
</dbReference>
<dbReference type="Proteomes" id="UP000053144">
    <property type="component" value="Chromosome 7"/>
</dbReference>
<comment type="similarity">
    <text evidence="3">Belongs to the SINA (Seven in absentia) family.</text>
</comment>
<keyword evidence="5" id="KW-0808">Transferase</keyword>
<evidence type="ECO:0000313" key="14">
    <source>
        <dbReference type="EMBL" id="KOM48452.1"/>
    </source>
</evidence>
<feature type="region of interest" description="Disordered" evidence="11">
    <location>
        <begin position="121"/>
        <end position="143"/>
    </location>
</feature>
<dbReference type="FunFam" id="3.30.40.10:FF:000041">
    <property type="entry name" value="E3 ubiquitin-protein ligase SINAT3"/>
    <property type="match status" value="1"/>
</dbReference>
<comment type="pathway">
    <text evidence="2">Protein modification; protein ubiquitination.</text>
</comment>
<dbReference type="InterPro" id="IPR008974">
    <property type="entry name" value="TRAF-like"/>
</dbReference>
<feature type="compositionally biased region" description="Polar residues" evidence="11">
    <location>
        <begin position="127"/>
        <end position="143"/>
    </location>
</feature>
<dbReference type="OMA" id="HSNTGCT"/>
<dbReference type="PROSITE" id="PS51081">
    <property type="entry name" value="ZF_SIAH"/>
    <property type="match status" value="1"/>
</dbReference>
<evidence type="ECO:0000256" key="9">
    <source>
        <dbReference type="ARBA" id="ARBA00022833"/>
    </source>
</evidence>
<dbReference type="SUPFAM" id="SSF57850">
    <property type="entry name" value="RING/U-box"/>
    <property type="match status" value="1"/>
</dbReference>
<dbReference type="CDD" id="cd16571">
    <property type="entry name" value="RING-HC_SIAHs"/>
    <property type="match status" value="1"/>
</dbReference>
<dbReference type="SUPFAM" id="SSF49599">
    <property type="entry name" value="TRAF domain-like"/>
    <property type="match status" value="1"/>
</dbReference>
<organism evidence="14 15">
    <name type="scientific">Phaseolus angularis</name>
    <name type="common">Azuki bean</name>
    <name type="synonym">Vigna angularis</name>
    <dbReference type="NCBI Taxonomy" id="3914"/>
    <lineage>
        <taxon>Eukaryota</taxon>
        <taxon>Viridiplantae</taxon>
        <taxon>Streptophyta</taxon>
        <taxon>Embryophyta</taxon>
        <taxon>Tracheophyta</taxon>
        <taxon>Spermatophyta</taxon>
        <taxon>Magnoliopsida</taxon>
        <taxon>eudicotyledons</taxon>
        <taxon>Gunneridae</taxon>
        <taxon>Pentapetalae</taxon>
        <taxon>rosids</taxon>
        <taxon>fabids</taxon>
        <taxon>Fabales</taxon>
        <taxon>Fabaceae</taxon>
        <taxon>Papilionoideae</taxon>
        <taxon>50 kb inversion clade</taxon>
        <taxon>NPAAA clade</taxon>
        <taxon>indigoferoid/millettioid clade</taxon>
        <taxon>Phaseoleae</taxon>
        <taxon>Vigna</taxon>
    </lineage>
</organism>
<evidence type="ECO:0000256" key="11">
    <source>
        <dbReference type="SAM" id="MobiDB-lite"/>
    </source>
</evidence>
<dbReference type="GO" id="GO:0006511">
    <property type="term" value="P:ubiquitin-dependent protein catabolic process"/>
    <property type="evidence" value="ECO:0007669"/>
    <property type="project" value="InterPro"/>
</dbReference>
<dbReference type="EC" id="2.3.2.27" evidence="4"/>